<gene>
    <name evidence="1" type="ORF">CEUSTIGMA_g11887.t1</name>
</gene>
<reference evidence="1 2" key="1">
    <citation type="submission" date="2017-08" db="EMBL/GenBank/DDBJ databases">
        <title>Acidophilic green algal genome provides insights into adaptation to an acidic environment.</title>
        <authorList>
            <person name="Hirooka S."/>
            <person name="Hirose Y."/>
            <person name="Kanesaki Y."/>
            <person name="Higuchi S."/>
            <person name="Fujiwara T."/>
            <person name="Onuma R."/>
            <person name="Era A."/>
            <person name="Ohbayashi R."/>
            <person name="Uzuka A."/>
            <person name="Nozaki H."/>
            <person name="Yoshikawa H."/>
            <person name="Miyagishima S.Y."/>
        </authorList>
    </citation>
    <scope>NUCLEOTIDE SEQUENCE [LARGE SCALE GENOMIC DNA]</scope>
    <source>
        <strain evidence="1 2">NIES-2499</strain>
    </source>
</reference>
<sequence length="303" mass="34704">MFSFSLARHSRVKTSAAKYSCTQSDMSSLKWTQKKVLARNPCCASRDDVTSGQYGSHDMPDDMLTSAYDEALQIFSQARTLSELQVKMELEQAFASETSSDSLLQEEAQDALSSFWVEQGLSQAAATRLSEEIRQRGQTYTMNQLSSKVLRWQRLLPDADIGSLMARDPGILDADVNSALLNMIALVEAFPGLEIMALLIRQPRLLWSDDLRSRVSRVLDHIYRLHPSKDMSVVREIVFDNPELLFRMDYYQKATLIDELPIEIQNMMILADQGIGYLYRYYNNRSTNYKAELTRNNFNMNEF</sequence>
<proteinExistence type="predicted"/>
<protein>
    <submittedName>
        <fullName evidence="1">Uncharacterized protein</fullName>
    </submittedName>
</protein>
<evidence type="ECO:0000313" key="1">
    <source>
        <dbReference type="EMBL" id="GAX84467.1"/>
    </source>
</evidence>
<keyword evidence="2" id="KW-1185">Reference proteome</keyword>
<evidence type="ECO:0000313" key="2">
    <source>
        <dbReference type="Proteomes" id="UP000232323"/>
    </source>
</evidence>
<name>A0A250XN23_9CHLO</name>
<dbReference type="OrthoDB" id="498004at2759"/>
<accession>A0A250XN23</accession>
<organism evidence="1 2">
    <name type="scientific">Chlamydomonas eustigma</name>
    <dbReference type="NCBI Taxonomy" id="1157962"/>
    <lineage>
        <taxon>Eukaryota</taxon>
        <taxon>Viridiplantae</taxon>
        <taxon>Chlorophyta</taxon>
        <taxon>core chlorophytes</taxon>
        <taxon>Chlorophyceae</taxon>
        <taxon>CS clade</taxon>
        <taxon>Chlamydomonadales</taxon>
        <taxon>Chlamydomonadaceae</taxon>
        <taxon>Chlamydomonas</taxon>
    </lineage>
</organism>
<dbReference type="EMBL" id="BEGY01000126">
    <property type="protein sequence ID" value="GAX84467.1"/>
    <property type="molecule type" value="Genomic_DNA"/>
</dbReference>
<dbReference type="AlphaFoldDB" id="A0A250XN23"/>
<comment type="caution">
    <text evidence="1">The sequence shown here is derived from an EMBL/GenBank/DDBJ whole genome shotgun (WGS) entry which is preliminary data.</text>
</comment>
<dbReference type="Proteomes" id="UP000232323">
    <property type="component" value="Unassembled WGS sequence"/>
</dbReference>